<gene>
    <name evidence="2" type="ORF">PCOR1329_LOCUS30555</name>
</gene>
<feature type="transmembrane region" description="Helical" evidence="1">
    <location>
        <begin position="70"/>
        <end position="92"/>
    </location>
</feature>
<dbReference type="EMBL" id="CAUYUJ010011777">
    <property type="protein sequence ID" value="CAK0832573.1"/>
    <property type="molecule type" value="Genomic_DNA"/>
</dbReference>
<accession>A0ABN9SLH4</accession>
<reference evidence="2" key="1">
    <citation type="submission" date="2023-10" db="EMBL/GenBank/DDBJ databases">
        <authorList>
            <person name="Chen Y."/>
            <person name="Shah S."/>
            <person name="Dougan E. K."/>
            <person name="Thang M."/>
            <person name="Chan C."/>
        </authorList>
    </citation>
    <scope>NUCLEOTIDE SEQUENCE [LARGE SCALE GENOMIC DNA]</scope>
</reference>
<proteinExistence type="predicted"/>
<feature type="non-terminal residue" evidence="2">
    <location>
        <position position="115"/>
    </location>
</feature>
<dbReference type="Proteomes" id="UP001189429">
    <property type="component" value="Unassembled WGS sequence"/>
</dbReference>
<comment type="caution">
    <text evidence="2">The sequence shown here is derived from an EMBL/GenBank/DDBJ whole genome shotgun (WGS) entry which is preliminary data.</text>
</comment>
<keyword evidence="1" id="KW-0812">Transmembrane</keyword>
<protein>
    <submittedName>
        <fullName evidence="2">Uncharacterized protein</fullName>
    </submittedName>
</protein>
<organism evidence="2 3">
    <name type="scientific">Prorocentrum cordatum</name>
    <dbReference type="NCBI Taxonomy" id="2364126"/>
    <lineage>
        <taxon>Eukaryota</taxon>
        <taxon>Sar</taxon>
        <taxon>Alveolata</taxon>
        <taxon>Dinophyceae</taxon>
        <taxon>Prorocentrales</taxon>
        <taxon>Prorocentraceae</taxon>
        <taxon>Prorocentrum</taxon>
    </lineage>
</organism>
<evidence type="ECO:0000313" key="3">
    <source>
        <dbReference type="Proteomes" id="UP001189429"/>
    </source>
</evidence>
<keyword evidence="3" id="KW-1185">Reference proteome</keyword>
<evidence type="ECO:0000313" key="2">
    <source>
        <dbReference type="EMBL" id="CAK0832573.1"/>
    </source>
</evidence>
<name>A0ABN9SLH4_9DINO</name>
<keyword evidence="1" id="KW-0472">Membrane</keyword>
<sequence length="115" mass="12701">MTPPADAGGAAGAVVWRRRWPAQRALAVHAGGVEHGNLVAVLSGDGRRVEVLELVMSMRWGPEPLDYWEFLPLILIVVVAVVVLVGLLHCYLQQRREEAEKAARQLEEAARRAEQ</sequence>
<keyword evidence="1" id="KW-1133">Transmembrane helix</keyword>
<evidence type="ECO:0000256" key="1">
    <source>
        <dbReference type="SAM" id="Phobius"/>
    </source>
</evidence>